<accession>A0A5J4VCP4</accession>
<dbReference type="AlphaFoldDB" id="A0A5J4VCP4"/>
<name>A0A5J4VCP4_9EUKA</name>
<dbReference type="SUPFAM" id="SSF56349">
    <property type="entry name" value="DNA breaking-rejoining enzymes"/>
    <property type="match status" value="1"/>
</dbReference>
<proteinExistence type="predicted"/>
<dbReference type="InterPro" id="IPR011010">
    <property type="entry name" value="DNA_brk_join_enz"/>
</dbReference>
<feature type="non-terminal residue" evidence="1">
    <location>
        <position position="1"/>
    </location>
</feature>
<dbReference type="EMBL" id="SNRW01008034">
    <property type="protein sequence ID" value="KAA6380222.1"/>
    <property type="molecule type" value="Genomic_DNA"/>
</dbReference>
<sequence length="468" mass="53680">VDISNAYTREEQSSRRFTIETCNERGLLNSARSTGRRTATAEVEAISGCVCKSPQQAMQEILQSDAGQLVDRTRWTEQILERRDSTSSYTNPTYIENNQQDHGREDKRCYNCTPLDLPVMVARPPETDSQDDCFGKLQTKLDNWRQNEEKITAFTTRRFDDSIIQGQKGEYLYFKILEERGLARKSINQIIQNWHTCWGRHRQRLGQFQKYWNSLNTNQSEIKTLKDPQMELVNYISFLRSNKATPNNVYESRTAVGMLFKAAGHLQDQINGILLKQIMKQIQAETRKVFMEESIWDLNDLLKVIEIEATHLTEITESKFMGCVMSSIMAFSTLRLSEIVRSSVNKLSNNEWQLSTSIWKGNEITSNNYFSQNEESKSITYVLVGIMTIATAEQASKAVHCIMKLAGIDNSYSVTSIRSASITKAIAQGATMEEINRMSRHKDGPKTVQVFYDKNLNDEVRERLGSFQ</sequence>
<protein>
    <recommendedName>
        <fullName evidence="3">Tyr recombinase domain-containing protein</fullName>
    </recommendedName>
</protein>
<dbReference type="GO" id="GO:0003677">
    <property type="term" value="F:DNA binding"/>
    <property type="evidence" value="ECO:0007669"/>
    <property type="project" value="InterPro"/>
</dbReference>
<organism evidence="1 2">
    <name type="scientific">Streblomastix strix</name>
    <dbReference type="NCBI Taxonomy" id="222440"/>
    <lineage>
        <taxon>Eukaryota</taxon>
        <taxon>Metamonada</taxon>
        <taxon>Preaxostyla</taxon>
        <taxon>Oxymonadida</taxon>
        <taxon>Streblomastigidae</taxon>
        <taxon>Streblomastix</taxon>
    </lineage>
</organism>
<reference evidence="1 2" key="1">
    <citation type="submission" date="2019-03" db="EMBL/GenBank/DDBJ databases">
        <title>Single cell metagenomics reveals metabolic interactions within the superorganism composed of flagellate Streblomastix strix and complex community of Bacteroidetes bacteria on its surface.</title>
        <authorList>
            <person name="Treitli S.C."/>
            <person name="Kolisko M."/>
            <person name="Husnik F."/>
            <person name="Keeling P."/>
            <person name="Hampl V."/>
        </authorList>
    </citation>
    <scope>NUCLEOTIDE SEQUENCE [LARGE SCALE GENOMIC DNA]</scope>
    <source>
        <strain evidence="1">ST1C</strain>
    </source>
</reference>
<dbReference type="Proteomes" id="UP000324800">
    <property type="component" value="Unassembled WGS sequence"/>
</dbReference>
<gene>
    <name evidence="1" type="ORF">EZS28_024250</name>
</gene>
<evidence type="ECO:0000313" key="2">
    <source>
        <dbReference type="Proteomes" id="UP000324800"/>
    </source>
</evidence>
<evidence type="ECO:0008006" key="3">
    <source>
        <dbReference type="Google" id="ProtNLM"/>
    </source>
</evidence>
<evidence type="ECO:0000313" key="1">
    <source>
        <dbReference type="EMBL" id="KAA6380222.1"/>
    </source>
</evidence>
<comment type="caution">
    <text evidence="1">The sequence shown here is derived from an EMBL/GenBank/DDBJ whole genome shotgun (WGS) entry which is preliminary data.</text>
</comment>